<organism evidence="1 2">
    <name type="scientific">Lecanicillium saksenae</name>
    <dbReference type="NCBI Taxonomy" id="468837"/>
    <lineage>
        <taxon>Eukaryota</taxon>
        <taxon>Fungi</taxon>
        <taxon>Dikarya</taxon>
        <taxon>Ascomycota</taxon>
        <taxon>Pezizomycotina</taxon>
        <taxon>Sordariomycetes</taxon>
        <taxon>Hypocreomycetidae</taxon>
        <taxon>Hypocreales</taxon>
        <taxon>Cordycipitaceae</taxon>
        <taxon>Lecanicillium</taxon>
    </lineage>
</organism>
<gene>
    <name evidence="1" type="ORF">NLG97_g3550</name>
</gene>
<keyword evidence="2" id="KW-1185">Reference proteome</keyword>
<name>A0ACC1R0F5_9HYPO</name>
<reference evidence="1" key="1">
    <citation type="submission" date="2022-07" db="EMBL/GenBank/DDBJ databases">
        <title>Genome Sequence of Lecanicillium saksenae.</title>
        <authorList>
            <person name="Buettner E."/>
        </authorList>
    </citation>
    <scope>NUCLEOTIDE SEQUENCE</scope>
    <source>
        <strain evidence="1">VT-O1</strain>
    </source>
</reference>
<accession>A0ACC1R0F5</accession>
<evidence type="ECO:0000313" key="2">
    <source>
        <dbReference type="Proteomes" id="UP001148737"/>
    </source>
</evidence>
<dbReference type="Proteomes" id="UP001148737">
    <property type="component" value="Unassembled WGS sequence"/>
</dbReference>
<proteinExistence type="predicted"/>
<dbReference type="EMBL" id="JANAKD010000302">
    <property type="protein sequence ID" value="KAJ3495217.1"/>
    <property type="molecule type" value="Genomic_DNA"/>
</dbReference>
<protein>
    <submittedName>
        <fullName evidence="1">Uncharacterized protein</fullName>
    </submittedName>
</protein>
<sequence length="257" mass="29833">MDQSSSYYGEFPIDCYVMKHWDFDQPVETDAEQWKSLVRAYLDLNRRERVAYHLETNEYMNRDKQPPAEVIARCLAPFQTVQEREVFCNESPSMGPRVVRTYYGEDLEESYKAMLGIDVPDLTEFNNRSLYEGLDIEEIILRMPQLPDQPQMSVVEDVDYYEELDGGTSPPYEELVECSIQKASRDAETVLFVADMEAMQEQLLKIKWIDYGGRCVWESRIQPDNVRGFEGLHSQGFSLHEFHSEDSVSGDVIMEGC</sequence>
<evidence type="ECO:0000313" key="1">
    <source>
        <dbReference type="EMBL" id="KAJ3495217.1"/>
    </source>
</evidence>
<comment type="caution">
    <text evidence="1">The sequence shown here is derived from an EMBL/GenBank/DDBJ whole genome shotgun (WGS) entry which is preliminary data.</text>
</comment>